<comment type="caution">
    <text evidence="5">The sequence shown here is derived from an EMBL/GenBank/DDBJ whole genome shotgun (WGS) entry which is preliminary data.</text>
</comment>
<name>A0ABT2SNU3_9FIRM</name>
<evidence type="ECO:0000313" key="5">
    <source>
        <dbReference type="EMBL" id="MCU6726136.1"/>
    </source>
</evidence>
<organism evidence="5 6">
    <name type="scientific">Muricoprocola aceti</name>
    <dbReference type="NCBI Taxonomy" id="2981772"/>
    <lineage>
        <taxon>Bacteria</taxon>
        <taxon>Bacillati</taxon>
        <taxon>Bacillota</taxon>
        <taxon>Clostridia</taxon>
        <taxon>Lachnospirales</taxon>
        <taxon>Lachnospiraceae</taxon>
        <taxon>Muricoprocola</taxon>
    </lineage>
</organism>
<accession>A0ABT2SNU3</accession>
<feature type="chain" id="PRO_5045526426" evidence="3">
    <location>
        <begin position="25"/>
        <end position="201"/>
    </location>
</feature>
<reference evidence="5 6" key="1">
    <citation type="journal article" date="2021" name="ISME Commun">
        <title>Automated analysis of genomic sequences facilitates high-throughput and comprehensive description of bacteria.</title>
        <authorList>
            <person name="Hitch T.C.A."/>
        </authorList>
    </citation>
    <scope>NUCLEOTIDE SEQUENCE [LARGE SCALE GENOMIC DNA]</scope>
    <source>
        <strain evidence="5 6">Sanger_29</strain>
    </source>
</reference>
<feature type="region of interest" description="Disordered" evidence="2">
    <location>
        <begin position="27"/>
        <end position="65"/>
    </location>
</feature>
<evidence type="ECO:0000256" key="3">
    <source>
        <dbReference type="SAM" id="SignalP"/>
    </source>
</evidence>
<gene>
    <name evidence="5" type="ORF">OCV47_12430</name>
</gene>
<dbReference type="EMBL" id="JAOQKE010000019">
    <property type="protein sequence ID" value="MCU6726136.1"/>
    <property type="molecule type" value="Genomic_DNA"/>
</dbReference>
<feature type="compositionally biased region" description="Low complexity" evidence="2">
    <location>
        <begin position="27"/>
        <end position="37"/>
    </location>
</feature>
<dbReference type="InterPro" id="IPR029050">
    <property type="entry name" value="Immunoprotect_excell_Ig-like"/>
</dbReference>
<feature type="signal peptide" evidence="3">
    <location>
        <begin position="1"/>
        <end position="24"/>
    </location>
</feature>
<dbReference type="Pfam" id="PF11611">
    <property type="entry name" value="DUF4352"/>
    <property type="match status" value="1"/>
</dbReference>
<dbReference type="RefSeq" id="WP_262655406.1">
    <property type="nucleotide sequence ID" value="NZ_JAOQKE010000019.1"/>
</dbReference>
<evidence type="ECO:0000313" key="6">
    <source>
        <dbReference type="Proteomes" id="UP001652338"/>
    </source>
</evidence>
<evidence type="ECO:0000259" key="4">
    <source>
        <dbReference type="Pfam" id="PF11611"/>
    </source>
</evidence>
<sequence>MRKKNGIQIAGILLAAALLTGCGAQTTEQSTEGTSSAPTEIQPTELQSAESQAEEAATDTAGDSATETVSVAGWKITVEDVQKNTSLENVSVELGYTGVETSDYQKEADAGKTFCLIKLLVEKDGSKETIEWDKLKLTDGSGTEYTRMSDEFLTDLGMTRMTGNTLNFGSNEGWIAFEIDENAENLELCYPFEAESYQQAL</sequence>
<dbReference type="PROSITE" id="PS51257">
    <property type="entry name" value="PROKAR_LIPOPROTEIN"/>
    <property type="match status" value="1"/>
</dbReference>
<dbReference type="InterPro" id="IPR029051">
    <property type="entry name" value="DUF4352"/>
</dbReference>
<keyword evidence="1 3" id="KW-0732">Signal</keyword>
<evidence type="ECO:0000256" key="2">
    <source>
        <dbReference type="SAM" id="MobiDB-lite"/>
    </source>
</evidence>
<dbReference type="Gene3D" id="2.60.40.1240">
    <property type="match status" value="1"/>
</dbReference>
<dbReference type="Proteomes" id="UP001652338">
    <property type="component" value="Unassembled WGS sequence"/>
</dbReference>
<feature type="domain" description="DUF4352" evidence="4">
    <location>
        <begin position="67"/>
        <end position="190"/>
    </location>
</feature>
<proteinExistence type="predicted"/>
<keyword evidence="6" id="KW-1185">Reference proteome</keyword>
<evidence type="ECO:0000256" key="1">
    <source>
        <dbReference type="ARBA" id="ARBA00022729"/>
    </source>
</evidence>
<protein>
    <submittedName>
        <fullName evidence="5">DUF4352 domain-containing protein</fullName>
    </submittedName>
</protein>